<proteinExistence type="evidence at transcript level"/>
<protein>
    <submittedName>
        <fullName evidence="1">ACYPI008667 protein</fullName>
    </submittedName>
</protein>
<sequence>MFLSYATVAVFAYAILLNIFHLYSPVESAGVGEIYKLCEDCLVSECHASGRPCITRYDSEYKFTCFICANDSDWDQFYCLDECTKGCEDKTMECVCDGSCYMCVQKDADKSQFLECMVPR</sequence>
<name>C4WRX5_ACYPI</name>
<dbReference type="EMBL" id="AK339955">
    <property type="protein sequence ID" value="BAH70645.1"/>
    <property type="molecule type" value="mRNA"/>
</dbReference>
<gene>
    <name evidence="1" type="primary">ACYPI008667</name>
</gene>
<dbReference type="AlphaFoldDB" id="C4WRX5"/>
<accession>C4WRX5</accession>
<dbReference type="OrthoDB" id="10393453at2759"/>
<reference evidence="1" key="1">
    <citation type="submission" date="2009-06" db="EMBL/GenBank/DDBJ databases">
        <title>A full-length cDNA resource of the pea aphid, Acyrthosiphon pisum.</title>
        <authorList>
            <person name="Shigenobu S."/>
            <person name="Nakabachi A."/>
            <person name="Richards S."/>
        </authorList>
    </citation>
    <scope>NUCLEOTIDE SEQUENCE</scope>
    <source>
        <strain evidence="1">LSR1</strain>
        <tissue evidence="1">Whole body</tissue>
    </source>
</reference>
<organism evidence="1">
    <name type="scientific">Acyrthosiphon pisum</name>
    <name type="common">Pea aphid</name>
    <dbReference type="NCBI Taxonomy" id="7029"/>
    <lineage>
        <taxon>Eukaryota</taxon>
        <taxon>Metazoa</taxon>
        <taxon>Ecdysozoa</taxon>
        <taxon>Arthropoda</taxon>
        <taxon>Hexapoda</taxon>
        <taxon>Insecta</taxon>
        <taxon>Pterygota</taxon>
        <taxon>Neoptera</taxon>
        <taxon>Paraneoptera</taxon>
        <taxon>Hemiptera</taxon>
        <taxon>Sternorrhyncha</taxon>
        <taxon>Aphidomorpha</taxon>
        <taxon>Aphidoidea</taxon>
        <taxon>Aphididae</taxon>
        <taxon>Macrosiphini</taxon>
        <taxon>Acyrthosiphon</taxon>
    </lineage>
</organism>
<evidence type="ECO:0000313" key="1">
    <source>
        <dbReference type="EMBL" id="BAH70645.1"/>
    </source>
</evidence>